<evidence type="ECO:0000313" key="8">
    <source>
        <dbReference type="Proteomes" id="UP001379945"/>
    </source>
</evidence>
<dbReference type="PANTHER" id="PTHR23427:SF2">
    <property type="entry name" value="SURFEIT LOCUS PROTEIN 1"/>
    <property type="match status" value="1"/>
</dbReference>
<evidence type="ECO:0000256" key="4">
    <source>
        <dbReference type="ARBA" id="ARBA00022989"/>
    </source>
</evidence>
<evidence type="ECO:0000313" key="7">
    <source>
        <dbReference type="EMBL" id="MEK8044987.1"/>
    </source>
</evidence>
<keyword evidence="5 6" id="KW-0472">Membrane</keyword>
<keyword evidence="3 6" id="KW-0812">Transmembrane</keyword>
<comment type="similarity">
    <text evidence="2 6">Belongs to the SURF1 family.</text>
</comment>
<dbReference type="CDD" id="cd06662">
    <property type="entry name" value="SURF1"/>
    <property type="match status" value="1"/>
</dbReference>
<organism evidence="7 8">
    <name type="scientific">Ideonella margarita</name>
    <dbReference type="NCBI Taxonomy" id="2984191"/>
    <lineage>
        <taxon>Bacteria</taxon>
        <taxon>Pseudomonadati</taxon>
        <taxon>Pseudomonadota</taxon>
        <taxon>Betaproteobacteria</taxon>
        <taxon>Burkholderiales</taxon>
        <taxon>Sphaerotilaceae</taxon>
        <taxon>Ideonella</taxon>
    </lineage>
</organism>
<dbReference type="EMBL" id="JBBUTI010000001">
    <property type="protein sequence ID" value="MEK8044987.1"/>
    <property type="molecule type" value="Genomic_DNA"/>
</dbReference>
<gene>
    <name evidence="7" type="ORF">AACH00_01355</name>
</gene>
<dbReference type="RefSeq" id="WP_341397140.1">
    <property type="nucleotide sequence ID" value="NZ_JBBUTI010000001.1"/>
</dbReference>
<dbReference type="InterPro" id="IPR002994">
    <property type="entry name" value="Surf1/Shy1"/>
</dbReference>
<dbReference type="PROSITE" id="PS50895">
    <property type="entry name" value="SURF1"/>
    <property type="match status" value="1"/>
</dbReference>
<evidence type="ECO:0000256" key="5">
    <source>
        <dbReference type="ARBA" id="ARBA00023136"/>
    </source>
</evidence>
<keyword evidence="4 6" id="KW-1133">Transmembrane helix</keyword>
<keyword evidence="6" id="KW-1003">Cell membrane</keyword>
<evidence type="ECO:0000256" key="3">
    <source>
        <dbReference type="ARBA" id="ARBA00022692"/>
    </source>
</evidence>
<evidence type="ECO:0000256" key="2">
    <source>
        <dbReference type="ARBA" id="ARBA00007165"/>
    </source>
</evidence>
<dbReference type="PANTHER" id="PTHR23427">
    <property type="entry name" value="SURFEIT LOCUS PROTEIN"/>
    <property type="match status" value="1"/>
</dbReference>
<reference evidence="7 8" key="1">
    <citation type="submission" date="2024-04" db="EMBL/GenBank/DDBJ databases">
        <title>Novel species of the genus Ideonella isolated from streams.</title>
        <authorList>
            <person name="Lu H."/>
        </authorList>
    </citation>
    <scope>NUCLEOTIDE SEQUENCE [LARGE SCALE GENOMIC DNA]</scope>
    <source>
        <strain evidence="7 8">LYT19W</strain>
    </source>
</reference>
<feature type="transmembrane region" description="Helical" evidence="6">
    <location>
        <begin position="213"/>
        <end position="233"/>
    </location>
</feature>
<keyword evidence="8" id="KW-1185">Reference proteome</keyword>
<comment type="caution">
    <text evidence="6">Lacks conserved residue(s) required for the propagation of feature annotation.</text>
</comment>
<name>A0ABU9C2Z5_9BURK</name>
<comment type="caution">
    <text evidence="7">The sequence shown here is derived from an EMBL/GenBank/DDBJ whole genome shotgun (WGS) entry which is preliminary data.</text>
</comment>
<protein>
    <recommendedName>
        <fullName evidence="6">SURF1-like protein</fullName>
    </recommendedName>
</protein>
<evidence type="ECO:0000256" key="1">
    <source>
        <dbReference type="ARBA" id="ARBA00004370"/>
    </source>
</evidence>
<dbReference type="InterPro" id="IPR045214">
    <property type="entry name" value="Surf1/Surf4"/>
</dbReference>
<evidence type="ECO:0000256" key="6">
    <source>
        <dbReference type="RuleBase" id="RU363076"/>
    </source>
</evidence>
<proteinExistence type="inferred from homology"/>
<dbReference type="Pfam" id="PF02104">
    <property type="entry name" value="SURF1"/>
    <property type="match status" value="1"/>
</dbReference>
<accession>A0ABU9C2Z5</accession>
<sequence>MTLSTTGRRRLVLLAAVVACLVTARLGVWQLDRAESKLSLQAAIQTAADAPPLSQAELARDEDGLARQLHRQITLKGEWLDSATVYLDNRQMRGRPGFFVVTPLRLASGDAVLVQRGWLPRDAQDRSRVPSFTTQVGEVNVLARIEAAPSRLASLGQEAPGPIQQNIDVDEQSRALGLSLRPLSVQQLVAPGDQPDGLLRDWPQVSVDVHKHYGYAAQWFVFCAMIAGLYVWFQLLRPRRVRTS</sequence>
<comment type="subcellular location">
    <subcellularLocation>
        <location evidence="6">Cell membrane</location>
        <topology evidence="6">Multi-pass membrane protein</topology>
    </subcellularLocation>
    <subcellularLocation>
        <location evidence="1">Membrane</location>
    </subcellularLocation>
</comment>
<dbReference type="Proteomes" id="UP001379945">
    <property type="component" value="Unassembled WGS sequence"/>
</dbReference>